<comment type="cofactor">
    <cofactor evidence="5">
        <name>Zn(2+)</name>
        <dbReference type="ChEBI" id="CHEBI:29105"/>
    </cofactor>
    <text evidence="5">Binds 1 zinc ion per subunit.</text>
</comment>
<keyword evidence="2 5" id="KW-0862">Zinc</keyword>
<proteinExistence type="inferred from homology"/>
<reference evidence="8 9" key="1">
    <citation type="journal article" name="Sci. Rep.">
        <title>Genome-scale phylogenetic analyses confirm Olpidium as the closest living zoosporic fungus to the non-flagellated, terrestrial fungi.</title>
        <authorList>
            <person name="Chang Y."/>
            <person name="Rochon D."/>
            <person name="Sekimoto S."/>
            <person name="Wang Y."/>
            <person name="Chovatia M."/>
            <person name="Sandor L."/>
            <person name="Salamov A."/>
            <person name="Grigoriev I.V."/>
            <person name="Stajich J.E."/>
            <person name="Spatafora J.W."/>
        </authorList>
    </citation>
    <scope>NUCLEOTIDE SEQUENCE [LARGE SCALE GENOMIC DNA]</scope>
    <source>
        <strain evidence="8">S191</strain>
    </source>
</reference>
<feature type="region of interest" description="Disordered" evidence="6">
    <location>
        <begin position="1"/>
        <end position="59"/>
    </location>
</feature>
<protein>
    <recommendedName>
        <fullName evidence="5">40S ribosomal protein S27</fullName>
    </recommendedName>
</protein>
<dbReference type="InterPro" id="IPR000592">
    <property type="entry name" value="Ribosomal_eS27"/>
</dbReference>
<feature type="compositionally biased region" description="Basic and acidic residues" evidence="6">
    <location>
        <begin position="39"/>
        <end position="49"/>
    </location>
</feature>
<sequence length="309" mass="32844">KKKKETGIKQKAASRHAGGFSLACATGKEPVGNGGPRAGADKFPLERRGGGPVGEGAAARRAEPLERCARPDSGRARWTFGASVCGWRTSSIRIGSWTGRLKANAARPLHRGKGCNRVHEPRPLKAASGTPSVCNPADGRGSRTPCCAGLPPRNGNKDTPSPPHLPGVNVSLRTPGWAAKSAVSTLALVKLCVLAGDVVALPLTFFFFSLSLPRYRLRARVCCFLIQLAVDLLNPSAEHEKRTHKLKRLVQSPNSYFMDVKCPGCMGISTVFSHAQTVVICGGCANVLCQPTGGKARLTEGCQYRRKGN</sequence>
<feature type="region of interest" description="Disordered" evidence="6">
    <location>
        <begin position="112"/>
        <end position="139"/>
    </location>
</feature>
<dbReference type="Pfam" id="PF01667">
    <property type="entry name" value="Ribosomal_S27e"/>
    <property type="match status" value="1"/>
</dbReference>
<keyword evidence="5" id="KW-0479">Metal-binding</keyword>
<dbReference type="GO" id="GO:1990904">
    <property type="term" value="C:ribonucleoprotein complex"/>
    <property type="evidence" value="ECO:0007669"/>
    <property type="project" value="UniProtKB-KW"/>
</dbReference>
<dbReference type="GO" id="GO:0006412">
    <property type="term" value="P:translation"/>
    <property type="evidence" value="ECO:0007669"/>
    <property type="project" value="InterPro"/>
</dbReference>
<dbReference type="InterPro" id="IPR011332">
    <property type="entry name" value="Ribosomal_zn-bd"/>
</dbReference>
<dbReference type="GO" id="GO:0008270">
    <property type="term" value="F:zinc ion binding"/>
    <property type="evidence" value="ECO:0007669"/>
    <property type="project" value="UniProtKB-KW"/>
</dbReference>
<keyword evidence="9" id="KW-1185">Reference proteome</keyword>
<comment type="caution">
    <text evidence="8">The sequence shown here is derived from an EMBL/GenBank/DDBJ whole genome shotgun (WGS) entry which is preliminary data.</text>
</comment>
<dbReference type="PANTHER" id="PTHR11594">
    <property type="entry name" value="40S RIBOSOMAL PROTEIN S27"/>
    <property type="match status" value="1"/>
</dbReference>
<evidence type="ECO:0000256" key="5">
    <source>
        <dbReference type="RuleBase" id="RU000671"/>
    </source>
</evidence>
<keyword evidence="7" id="KW-1133">Transmembrane helix</keyword>
<evidence type="ECO:0000256" key="7">
    <source>
        <dbReference type="SAM" id="Phobius"/>
    </source>
</evidence>
<dbReference type="AlphaFoldDB" id="A0A8H8DKA4"/>
<keyword evidence="3 5" id="KW-0689">Ribosomal protein</keyword>
<evidence type="ECO:0000256" key="4">
    <source>
        <dbReference type="ARBA" id="ARBA00023274"/>
    </source>
</evidence>
<evidence type="ECO:0000313" key="9">
    <source>
        <dbReference type="Proteomes" id="UP000673691"/>
    </source>
</evidence>
<evidence type="ECO:0000256" key="2">
    <source>
        <dbReference type="ARBA" id="ARBA00022833"/>
    </source>
</evidence>
<comment type="similarity">
    <text evidence="1 5">Belongs to the eukaryotic ribosomal protein eS27 family.</text>
</comment>
<keyword evidence="5" id="KW-0863">Zinc-finger</keyword>
<dbReference type="OrthoDB" id="5567124at2759"/>
<feature type="transmembrane region" description="Helical" evidence="7">
    <location>
        <begin position="188"/>
        <end position="210"/>
    </location>
</feature>
<dbReference type="GO" id="GO:0005840">
    <property type="term" value="C:ribosome"/>
    <property type="evidence" value="ECO:0007669"/>
    <property type="project" value="UniProtKB-KW"/>
</dbReference>
<dbReference type="Proteomes" id="UP000673691">
    <property type="component" value="Unassembled WGS sequence"/>
</dbReference>
<name>A0A8H8DKA4_9FUNG</name>
<evidence type="ECO:0000256" key="3">
    <source>
        <dbReference type="ARBA" id="ARBA00022980"/>
    </source>
</evidence>
<dbReference type="FunFam" id="2.20.25.100:FF:000001">
    <property type="entry name" value="40S ribosomal protein S27"/>
    <property type="match status" value="1"/>
</dbReference>
<accession>A0A8H8DKA4</accession>
<keyword evidence="7" id="KW-0472">Membrane</keyword>
<keyword evidence="7" id="KW-0812">Transmembrane</keyword>
<feature type="non-terminal residue" evidence="8">
    <location>
        <position position="1"/>
    </location>
</feature>
<dbReference type="Gene3D" id="2.20.25.100">
    <property type="entry name" value="Zn-binding ribosomal proteins"/>
    <property type="match status" value="1"/>
</dbReference>
<evidence type="ECO:0000313" key="8">
    <source>
        <dbReference type="EMBL" id="KAG5460912.1"/>
    </source>
</evidence>
<dbReference type="GO" id="GO:0003735">
    <property type="term" value="F:structural constituent of ribosome"/>
    <property type="evidence" value="ECO:0007669"/>
    <property type="project" value="InterPro"/>
</dbReference>
<gene>
    <name evidence="8" type="ORF">BJ554DRAFT_6986</name>
</gene>
<evidence type="ECO:0000256" key="6">
    <source>
        <dbReference type="SAM" id="MobiDB-lite"/>
    </source>
</evidence>
<dbReference type="PROSITE" id="PS01168">
    <property type="entry name" value="RIBOSOMAL_S27E"/>
    <property type="match status" value="1"/>
</dbReference>
<evidence type="ECO:0000256" key="1">
    <source>
        <dbReference type="ARBA" id="ARBA00010919"/>
    </source>
</evidence>
<keyword evidence="4 5" id="KW-0687">Ribonucleoprotein</keyword>
<organism evidence="8 9">
    <name type="scientific">Olpidium bornovanus</name>
    <dbReference type="NCBI Taxonomy" id="278681"/>
    <lineage>
        <taxon>Eukaryota</taxon>
        <taxon>Fungi</taxon>
        <taxon>Fungi incertae sedis</taxon>
        <taxon>Olpidiomycota</taxon>
        <taxon>Olpidiomycotina</taxon>
        <taxon>Olpidiomycetes</taxon>
        <taxon>Olpidiales</taxon>
        <taxon>Olpidiaceae</taxon>
        <taxon>Olpidium</taxon>
    </lineage>
</organism>
<dbReference type="SUPFAM" id="SSF57829">
    <property type="entry name" value="Zn-binding ribosomal proteins"/>
    <property type="match status" value="1"/>
</dbReference>
<dbReference type="InterPro" id="IPR023407">
    <property type="entry name" value="Ribosomal_eS27_Zn-bd_dom_sf"/>
</dbReference>
<dbReference type="EMBL" id="JAEFCI010004492">
    <property type="protein sequence ID" value="KAG5460912.1"/>
    <property type="molecule type" value="Genomic_DNA"/>
</dbReference>
<dbReference type="HAMAP" id="MF_00371">
    <property type="entry name" value="Ribosomal_eS27"/>
    <property type="match status" value="1"/>
</dbReference>